<evidence type="ECO:0000313" key="1">
    <source>
        <dbReference type="EMBL" id="AOZ97933.1"/>
    </source>
</evidence>
<dbReference type="EMBL" id="CP017832">
    <property type="protein sequence ID" value="AOZ97933.1"/>
    <property type="molecule type" value="Genomic_DNA"/>
</dbReference>
<keyword evidence="1" id="KW-0614">Plasmid</keyword>
<reference evidence="2" key="1">
    <citation type="submission" date="2016-10" db="EMBL/GenBank/DDBJ databases">
        <title>The complete genome sequence of the rumen bacterium Butyrivibrio hungatei MB2003.</title>
        <authorList>
            <person name="Palevich N."/>
            <person name="Kelly W.J."/>
            <person name="Leahy S.C."/>
            <person name="Altermann E."/>
            <person name="Rakonjac J."/>
            <person name="Attwood G.T."/>
        </authorList>
    </citation>
    <scope>NUCLEOTIDE SEQUENCE [LARGE SCALE GENOMIC DNA]</scope>
    <source>
        <strain evidence="2">MB2003</strain>
        <plasmid evidence="2">Plasmid pnp144</plasmid>
    </source>
</reference>
<evidence type="ECO:0000313" key="2">
    <source>
        <dbReference type="Proteomes" id="UP000179284"/>
    </source>
</evidence>
<gene>
    <name evidence="1" type="ORF">bhn_II134</name>
</gene>
<organism evidence="1 2">
    <name type="scientific">Butyrivibrio hungatei</name>
    <dbReference type="NCBI Taxonomy" id="185008"/>
    <lineage>
        <taxon>Bacteria</taxon>
        <taxon>Bacillati</taxon>
        <taxon>Bacillota</taxon>
        <taxon>Clostridia</taxon>
        <taxon>Lachnospirales</taxon>
        <taxon>Lachnospiraceae</taxon>
        <taxon>Butyrivibrio</taxon>
    </lineage>
</organism>
<protein>
    <submittedName>
        <fullName evidence="1">Uncharacterized protein</fullName>
    </submittedName>
</protein>
<proteinExistence type="predicted"/>
<dbReference type="Proteomes" id="UP000179284">
    <property type="component" value="Plasmid pNP144"/>
</dbReference>
<accession>A0A1D9P5Z9</accession>
<dbReference type="KEGG" id="bhu:bhn_II134"/>
<name>A0A1D9P5Z9_9FIRM</name>
<dbReference type="RefSeq" id="WP_161487350.1">
    <property type="nucleotide sequence ID" value="NZ_CP017832.1"/>
</dbReference>
<keyword evidence="2" id="KW-1185">Reference proteome</keyword>
<sequence>MEIKAITFLIPIHINSVELFRDYYDVSEEAESVFVSTEEYINELTKMLQNVHIEEEYINFLKEKDKEEIFYEYVDVEIMKVMFDYDAALTCPREIACFKVPCTLKVDWLIKGCEEDKLRKAEQAN</sequence>
<geneLocation type="plasmid" evidence="2">
    <name>pnp144</name>
</geneLocation>
<dbReference type="AlphaFoldDB" id="A0A1D9P5Z9"/>